<feature type="domain" description="PTS EIIA type-1" evidence="7">
    <location>
        <begin position="28"/>
        <end position="133"/>
    </location>
</feature>
<dbReference type="Proteomes" id="UP000277811">
    <property type="component" value="Unassembled WGS sequence"/>
</dbReference>
<evidence type="ECO:0000256" key="4">
    <source>
        <dbReference type="ARBA" id="ARBA00022679"/>
    </source>
</evidence>
<accession>A0A498REX1</accession>
<keyword evidence="4 8" id="KW-0808">Transferase</keyword>
<evidence type="ECO:0000256" key="5">
    <source>
        <dbReference type="ARBA" id="ARBA00022683"/>
    </source>
</evidence>
<keyword evidence="9" id="KW-1185">Reference proteome</keyword>
<dbReference type="GO" id="GO:0016301">
    <property type="term" value="F:kinase activity"/>
    <property type="evidence" value="ECO:0007669"/>
    <property type="project" value="UniProtKB-KW"/>
</dbReference>
<dbReference type="GO" id="GO:0009401">
    <property type="term" value="P:phosphoenolpyruvate-dependent sugar phosphotransferase system"/>
    <property type="evidence" value="ECO:0007669"/>
    <property type="project" value="UniProtKB-KW"/>
</dbReference>
<keyword evidence="3" id="KW-0762">Sugar transport</keyword>
<sequence length="160" mass="17175">MFGVFKKRKGVLCATQSGSILVLENVPDPMFAGKMLGDGFAVLPAAAEVYAPVSGEVVSVYDGSFHCYGLRDENGVEVLVHIGIDTVHLKNGEITPKVTQNQKVKAGDLIAVVNLEKIKSAGINLHTMTIISNLEKVKSLQLQKKNAVTHGEAVLEYTLV</sequence>
<evidence type="ECO:0000256" key="6">
    <source>
        <dbReference type="ARBA" id="ARBA00022777"/>
    </source>
</evidence>
<dbReference type="EMBL" id="UPPP01000116">
    <property type="protein sequence ID" value="VBB09360.1"/>
    <property type="molecule type" value="Genomic_DNA"/>
</dbReference>
<dbReference type="NCBIfam" id="TIGR00830">
    <property type="entry name" value="PTBA"/>
    <property type="match status" value="1"/>
</dbReference>
<evidence type="ECO:0000256" key="2">
    <source>
        <dbReference type="ARBA" id="ARBA00022448"/>
    </source>
</evidence>
<dbReference type="PROSITE" id="PS51093">
    <property type="entry name" value="PTS_EIIA_TYPE_1"/>
    <property type="match status" value="1"/>
</dbReference>
<name>A0A498REX1_9FIRM</name>
<evidence type="ECO:0000256" key="1">
    <source>
        <dbReference type="ARBA" id="ARBA00004496"/>
    </source>
</evidence>
<dbReference type="Gene3D" id="2.70.70.10">
    <property type="entry name" value="Glucose Permease (Domain IIA)"/>
    <property type="match status" value="1"/>
</dbReference>
<dbReference type="Pfam" id="PF00358">
    <property type="entry name" value="PTS_EIIA_1"/>
    <property type="match status" value="1"/>
</dbReference>
<evidence type="ECO:0000256" key="3">
    <source>
        <dbReference type="ARBA" id="ARBA00022597"/>
    </source>
</evidence>
<dbReference type="PANTHER" id="PTHR45008:SF1">
    <property type="entry name" value="PTS SYSTEM GLUCOSE-SPECIFIC EIIA COMPONENT"/>
    <property type="match status" value="1"/>
</dbReference>
<protein>
    <submittedName>
        <fullName evidence="8">Phosphotransferase system sugar-specific permease eiia type 1</fullName>
    </submittedName>
</protein>
<reference evidence="8 9" key="1">
    <citation type="submission" date="2018-06" db="EMBL/GenBank/DDBJ databases">
        <authorList>
            <person name="Strepis N."/>
        </authorList>
    </citation>
    <scope>NUCLEOTIDE SEQUENCE [LARGE SCALE GENOMIC DNA]</scope>
    <source>
        <strain evidence="8">LUCI</strain>
    </source>
</reference>
<dbReference type="InterPro" id="IPR050890">
    <property type="entry name" value="PTS_EIIA_component"/>
</dbReference>
<dbReference type="PROSITE" id="PS00371">
    <property type="entry name" value="PTS_EIIA_TYPE_1_HIS"/>
    <property type="match status" value="1"/>
</dbReference>
<organism evidence="8 9">
    <name type="scientific">Lucifera butyrica</name>
    <dbReference type="NCBI Taxonomy" id="1351585"/>
    <lineage>
        <taxon>Bacteria</taxon>
        <taxon>Bacillati</taxon>
        <taxon>Bacillota</taxon>
        <taxon>Negativicutes</taxon>
        <taxon>Veillonellales</taxon>
        <taxon>Veillonellaceae</taxon>
        <taxon>Lucifera</taxon>
    </lineage>
</organism>
<evidence type="ECO:0000313" key="9">
    <source>
        <dbReference type="Proteomes" id="UP000277811"/>
    </source>
</evidence>
<proteinExistence type="predicted"/>
<dbReference type="GO" id="GO:0005737">
    <property type="term" value="C:cytoplasm"/>
    <property type="evidence" value="ECO:0007669"/>
    <property type="project" value="UniProtKB-SubCell"/>
</dbReference>
<comment type="subcellular location">
    <subcellularLocation>
        <location evidence="1">Cytoplasm</location>
    </subcellularLocation>
</comment>
<dbReference type="AlphaFoldDB" id="A0A498REX1"/>
<gene>
    <name evidence="8" type="ORF">LUCI_4650</name>
</gene>
<evidence type="ECO:0000313" key="8">
    <source>
        <dbReference type="EMBL" id="VBB09360.1"/>
    </source>
</evidence>
<dbReference type="InterPro" id="IPR001127">
    <property type="entry name" value="PTS_EIIA_1_perm"/>
</dbReference>
<keyword evidence="2" id="KW-0813">Transport</keyword>
<evidence type="ECO:0000259" key="7">
    <source>
        <dbReference type="PROSITE" id="PS51093"/>
    </source>
</evidence>
<dbReference type="SUPFAM" id="SSF51261">
    <property type="entry name" value="Duplicated hybrid motif"/>
    <property type="match status" value="1"/>
</dbReference>
<dbReference type="PANTHER" id="PTHR45008">
    <property type="entry name" value="PTS SYSTEM GLUCOSE-SPECIFIC EIIA COMPONENT"/>
    <property type="match status" value="1"/>
</dbReference>
<keyword evidence="6" id="KW-0418">Kinase</keyword>
<keyword evidence="5" id="KW-0598">Phosphotransferase system</keyword>
<dbReference type="InterPro" id="IPR011055">
    <property type="entry name" value="Dup_hybrid_motif"/>
</dbReference>